<dbReference type="InterPro" id="IPR036291">
    <property type="entry name" value="NAD(P)-bd_dom_sf"/>
</dbReference>
<dbReference type="PIRSF" id="PIRSF001439">
    <property type="entry name" value="CryM"/>
    <property type="match status" value="1"/>
</dbReference>
<dbReference type="Gene3D" id="3.30.1780.10">
    <property type="entry name" value="ornithine cyclodeaminase, domain 1"/>
    <property type="match status" value="1"/>
</dbReference>
<dbReference type="SUPFAM" id="SSF51735">
    <property type="entry name" value="NAD(P)-binding Rossmann-fold domains"/>
    <property type="match status" value="1"/>
</dbReference>
<dbReference type="Gene3D" id="3.40.50.720">
    <property type="entry name" value="NAD(P)-binding Rossmann-like Domain"/>
    <property type="match status" value="1"/>
</dbReference>
<reference evidence="1" key="1">
    <citation type="submission" date="2022-10" db="EMBL/GenBank/DDBJ databases">
        <title>The complete genomes of actinobacterial strains from the NBC collection.</title>
        <authorList>
            <person name="Joergensen T.S."/>
            <person name="Alvarez Arevalo M."/>
            <person name="Sterndorff E.B."/>
            <person name="Faurdal D."/>
            <person name="Vuksanovic O."/>
            <person name="Mourched A.-S."/>
            <person name="Charusanti P."/>
            <person name="Shaw S."/>
            <person name="Blin K."/>
            <person name="Weber T."/>
        </authorList>
    </citation>
    <scope>NUCLEOTIDE SEQUENCE</scope>
    <source>
        <strain evidence="1">NBC_00283</strain>
    </source>
</reference>
<dbReference type="InterPro" id="IPR003462">
    <property type="entry name" value="ODC_Mu_crystall"/>
</dbReference>
<gene>
    <name evidence="1" type="ORF">OHU17_02675</name>
</gene>
<organism evidence="1 2">
    <name type="scientific">Streptomyces goshikiensis</name>
    <dbReference type="NCBI Taxonomy" id="1942"/>
    <lineage>
        <taxon>Bacteria</taxon>
        <taxon>Bacillati</taxon>
        <taxon>Actinomycetota</taxon>
        <taxon>Actinomycetes</taxon>
        <taxon>Kitasatosporales</taxon>
        <taxon>Streptomycetaceae</taxon>
        <taxon>Streptomyces</taxon>
    </lineage>
</organism>
<proteinExistence type="predicted"/>
<dbReference type="PANTHER" id="PTHR13812:SF19">
    <property type="entry name" value="KETIMINE REDUCTASE MU-CRYSTALLIN"/>
    <property type="match status" value="1"/>
</dbReference>
<accession>A0ABZ1REQ3</accession>
<keyword evidence="2" id="KW-1185">Reference proteome</keyword>
<dbReference type="Proteomes" id="UP001432075">
    <property type="component" value="Chromosome"/>
</dbReference>
<dbReference type="RefSeq" id="WP_328775116.1">
    <property type="nucleotide sequence ID" value="NZ_CP108057.1"/>
</dbReference>
<dbReference type="PANTHER" id="PTHR13812">
    <property type="entry name" value="KETIMINE REDUCTASE MU-CRYSTALLIN"/>
    <property type="match status" value="1"/>
</dbReference>
<name>A0ABZ1REQ3_9ACTN</name>
<dbReference type="InterPro" id="IPR023401">
    <property type="entry name" value="ODC_N"/>
</dbReference>
<dbReference type="Pfam" id="PF02423">
    <property type="entry name" value="OCD_Mu_crystall"/>
    <property type="match status" value="1"/>
</dbReference>
<sequence>MTTVVLDARDIARIIGTVGRHEVMDQVTDRLLAALRALAKGEAGHTPARGGFTREANGLGCLEWMPHHEPGKSVTLKTVAYSPGNPEHCSLPTILGTVARFDDVTGRLEALADGVVLTAIRTGAASAVASRLLARPDSRIVGLIGAGAQAVTQLHGLSRVFDIAEVLVHDVDPRHAASFPQRVGFLGLDVRIAPAQEVVAAADILCTATSVEVGAGPVFQDVDVREHLHINAIGADLPGKTELPKDLLERSFVCTDHVEQALREGECQQLGADGIGAHLADLCAEPALAHPYRSRTTVFDSTGFALEDHVALDVLLELGAELGLGTRIDIEYHPADALEVYPPIQAGDRLVGTTAG</sequence>
<evidence type="ECO:0000313" key="2">
    <source>
        <dbReference type="Proteomes" id="UP001432075"/>
    </source>
</evidence>
<dbReference type="EMBL" id="CP108057">
    <property type="protein sequence ID" value="WUO44791.1"/>
    <property type="molecule type" value="Genomic_DNA"/>
</dbReference>
<protein>
    <submittedName>
        <fullName evidence="1">Ornithine cyclodeaminase family protein</fullName>
    </submittedName>
</protein>
<evidence type="ECO:0000313" key="1">
    <source>
        <dbReference type="EMBL" id="WUO44791.1"/>
    </source>
</evidence>